<dbReference type="PANTHER" id="PTHR36091">
    <property type="entry name" value="ALTERED INHERITANCE OF MITOCHONDRIA PROTEIN 9, MITOCHONDRIAL"/>
    <property type="match status" value="1"/>
</dbReference>
<dbReference type="GeneID" id="64605403"/>
<dbReference type="EMBL" id="JABBWE010000006">
    <property type="protein sequence ID" value="KAG1802022.1"/>
    <property type="molecule type" value="Genomic_DNA"/>
</dbReference>
<evidence type="ECO:0000313" key="8">
    <source>
        <dbReference type="EMBL" id="KAG1802022.1"/>
    </source>
</evidence>
<dbReference type="InterPro" id="IPR011009">
    <property type="entry name" value="Kinase-like_dom_sf"/>
</dbReference>
<keyword evidence="4" id="KW-0809">Transit peptide</keyword>
<evidence type="ECO:0000256" key="3">
    <source>
        <dbReference type="ARBA" id="ARBA00016197"/>
    </source>
</evidence>
<keyword evidence="8" id="KW-0808">Transferase</keyword>
<dbReference type="GO" id="GO:0005739">
    <property type="term" value="C:mitochondrion"/>
    <property type="evidence" value="ECO:0007669"/>
    <property type="project" value="UniProtKB-SubCell"/>
</dbReference>
<evidence type="ECO:0000256" key="6">
    <source>
        <dbReference type="ARBA" id="ARBA00031849"/>
    </source>
</evidence>
<organism evidence="8 9">
    <name type="scientific">Suillus plorans</name>
    <dbReference type="NCBI Taxonomy" id="116603"/>
    <lineage>
        <taxon>Eukaryota</taxon>
        <taxon>Fungi</taxon>
        <taxon>Dikarya</taxon>
        <taxon>Basidiomycota</taxon>
        <taxon>Agaricomycotina</taxon>
        <taxon>Agaricomycetes</taxon>
        <taxon>Agaricomycetidae</taxon>
        <taxon>Boletales</taxon>
        <taxon>Suillineae</taxon>
        <taxon>Suillaceae</taxon>
        <taxon>Suillus</taxon>
    </lineage>
</organism>
<comment type="caution">
    <text evidence="8">The sequence shown here is derived from an EMBL/GenBank/DDBJ whole genome shotgun (WGS) entry which is preliminary data.</text>
</comment>
<dbReference type="OrthoDB" id="2831558at2759"/>
<dbReference type="PANTHER" id="PTHR36091:SF1">
    <property type="entry name" value="ALTERED INHERITANCE OF MITOCHONDRIA PROTEIN 9, MITOCHONDRIAL"/>
    <property type="match status" value="1"/>
</dbReference>
<name>A0A9P7DSM3_9AGAM</name>
<sequence length="593" mass="67504">MKVLRSPVSTRIVRPTTALKPTNVSRNLATAISITPPSYLSLPPPGPPQPRLPGPSVVASLGTEYNENLFRYTSGRWLYNESQQMAQRYIKFDVAALRRIIASVCASPVSSMEKKEGLFNKTLMVTLANGKKVAVRIKNPIAGPDHLMTSSEVATMDFVRHNLGIPVPKILAWSSHAANNGVGAEYIIMESAPGVQLSTVWRTMDSRQKKNVVNSLVALEQNMLNAKFAQYGSLYYRDDIPESKRAPRLYAHGSRRFGSEEKFCIGPIAHRNFYEDERAAMDLDRGPWSSPEDYLRSLALREEAWISRFAKPNIHDDPFRNVSGPQSKEEHLQCLEQYRSIIPALVPTSRKVLASNLWHSDLNPGNIFVSDDEERRVVSIIDWQGCWAGPAYLQMTSPSFLACDVAGLTSGLDFPKLPLEYDIMSQDTKAIMREDHKAQILHKLYEIKQLYPYRISDREARVMPVRAAGRTWKDGILPLRLALLDVFSRWAELSRSDEPCPLRFTREEVQELKRQRDRYVDWHDFLDDVRTTFGMRLYGWVSPHEYPSKRALLEGTRSRLPVALTSQLEEILPQDWWPFRDTVPLPSAPEVRV</sequence>
<evidence type="ECO:0000313" key="9">
    <source>
        <dbReference type="Proteomes" id="UP000719766"/>
    </source>
</evidence>
<gene>
    <name evidence="8" type="ORF">HD556DRAFT_789778</name>
</gene>
<feature type="domain" description="Aminoglycoside phosphotransferase" evidence="7">
    <location>
        <begin position="120"/>
        <end position="391"/>
    </location>
</feature>
<proteinExistence type="inferred from homology"/>
<dbReference type="Gene3D" id="3.90.1200.10">
    <property type="match status" value="1"/>
</dbReference>
<protein>
    <recommendedName>
        <fullName evidence="3">Altered inheritance of mitochondria protein 9, mitochondrial</fullName>
    </recommendedName>
    <alternativeName>
        <fullName evidence="6">Found in mitochondrial proteome protein 29</fullName>
    </alternativeName>
</protein>
<evidence type="ECO:0000259" key="7">
    <source>
        <dbReference type="Pfam" id="PF01636"/>
    </source>
</evidence>
<keyword evidence="5" id="KW-0496">Mitochondrion</keyword>
<dbReference type="Pfam" id="PF01636">
    <property type="entry name" value="APH"/>
    <property type="match status" value="1"/>
</dbReference>
<keyword evidence="8" id="KW-0418">Kinase</keyword>
<dbReference type="SUPFAM" id="SSF56112">
    <property type="entry name" value="Protein kinase-like (PK-like)"/>
    <property type="match status" value="1"/>
</dbReference>
<reference evidence="8" key="1">
    <citation type="journal article" date="2020" name="New Phytol.">
        <title>Comparative genomics reveals dynamic genome evolution in host specialist ectomycorrhizal fungi.</title>
        <authorList>
            <person name="Lofgren L.A."/>
            <person name="Nguyen N.H."/>
            <person name="Vilgalys R."/>
            <person name="Ruytinx J."/>
            <person name="Liao H.L."/>
            <person name="Branco S."/>
            <person name="Kuo A."/>
            <person name="LaButti K."/>
            <person name="Lipzen A."/>
            <person name="Andreopoulos W."/>
            <person name="Pangilinan J."/>
            <person name="Riley R."/>
            <person name="Hundley H."/>
            <person name="Na H."/>
            <person name="Barry K."/>
            <person name="Grigoriev I.V."/>
            <person name="Stajich J.E."/>
            <person name="Kennedy P.G."/>
        </authorList>
    </citation>
    <scope>NUCLEOTIDE SEQUENCE</scope>
    <source>
        <strain evidence="8">S12</strain>
    </source>
</reference>
<keyword evidence="9" id="KW-1185">Reference proteome</keyword>
<evidence type="ECO:0000256" key="4">
    <source>
        <dbReference type="ARBA" id="ARBA00022946"/>
    </source>
</evidence>
<evidence type="ECO:0000256" key="2">
    <source>
        <dbReference type="ARBA" id="ARBA00005543"/>
    </source>
</evidence>
<dbReference type="InterPro" id="IPR002575">
    <property type="entry name" value="Aminoglycoside_PTrfase"/>
</dbReference>
<evidence type="ECO:0000256" key="5">
    <source>
        <dbReference type="ARBA" id="ARBA00023128"/>
    </source>
</evidence>
<comment type="similarity">
    <text evidence="2">Belongs to the AIM9 family.</text>
</comment>
<accession>A0A9P7DSM3</accession>
<dbReference type="GO" id="GO:0016301">
    <property type="term" value="F:kinase activity"/>
    <property type="evidence" value="ECO:0007669"/>
    <property type="project" value="UniProtKB-KW"/>
</dbReference>
<evidence type="ECO:0000256" key="1">
    <source>
        <dbReference type="ARBA" id="ARBA00004173"/>
    </source>
</evidence>
<dbReference type="RefSeq" id="XP_041165214.1">
    <property type="nucleotide sequence ID" value="XM_041311639.1"/>
</dbReference>
<dbReference type="InterPro" id="IPR051035">
    <property type="entry name" value="Mito_inheritance_9"/>
</dbReference>
<dbReference type="AlphaFoldDB" id="A0A9P7DSM3"/>
<comment type="subcellular location">
    <subcellularLocation>
        <location evidence="1">Mitochondrion</location>
    </subcellularLocation>
</comment>
<dbReference type="Proteomes" id="UP000719766">
    <property type="component" value="Unassembled WGS sequence"/>
</dbReference>